<reference evidence="1 2" key="1">
    <citation type="submission" date="2024-02" db="EMBL/GenBank/DDBJ databases">
        <title>De novo assembly and annotation of 12 fungi associated with fruit tree decline syndrome in Ontario, Canada.</title>
        <authorList>
            <person name="Sulman M."/>
            <person name="Ellouze W."/>
            <person name="Ilyukhin E."/>
        </authorList>
    </citation>
    <scope>NUCLEOTIDE SEQUENCE [LARGE SCALE GENOMIC DNA]</scope>
    <source>
        <strain evidence="1 2">M11/M66-122</strain>
    </source>
</reference>
<comment type="caution">
    <text evidence="1">The sequence shown here is derived from an EMBL/GenBank/DDBJ whole genome shotgun (WGS) entry which is preliminary data.</text>
</comment>
<accession>A0AAN9YQV6</accession>
<evidence type="ECO:0000313" key="2">
    <source>
        <dbReference type="Proteomes" id="UP001320420"/>
    </source>
</evidence>
<name>A0AAN9YQV6_9PEZI</name>
<gene>
    <name evidence="1" type="ORF">SLS62_006777</name>
</gene>
<protein>
    <submittedName>
        <fullName evidence="1">Uncharacterized protein</fullName>
    </submittedName>
</protein>
<dbReference type="EMBL" id="JAKJXP020000052">
    <property type="protein sequence ID" value="KAK7751232.1"/>
    <property type="molecule type" value="Genomic_DNA"/>
</dbReference>
<keyword evidence="2" id="KW-1185">Reference proteome</keyword>
<organism evidence="1 2">
    <name type="scientific">Diatrype stigma</name>
    <dbReference type="NCBI Taxonomy" id="117547"/>
    <lineage>
        <taxon>Eukaryota</taxon>
        <taxon>Fungi</taxon>
        <taxon>Dikarya</taxon>
        <taxon>Ascomycota</taxon>
        <taxon>Pezizomycotina</taxon>
        <taxon>Sordariomycetes</taxon>
        <taxon>Xylariomycetidae</taxon>
        <taxon>Xylariales</taxon>
        <taxon>Diatrypaceae</taxon>
        <taxon>Diatrype</taxon>
    </lineage>
</organism>
<dbReference type="Proteomes" id="UP001320420">
    <property type="component" value="Unassembled WGS sequence"/>
</dbReference>
<sequence length="372" mass="41311">MHQLFSDCFDRLNRDLDERGLLLDMLDRDLDTVIKCAACNKLHCALKTLIPEKSPKAAFYKCTEPPPGDYSIPTRITAGIARAIIKLHERKRDYQPLTQQINTSRTYVRDDGVLNQIAHIARVSSAGDLLLRTQQVWAMQGLDTFAVRELSEDPSDVDAYTYSAGPLMPESLCAHLNWGDQIHSICNSHSPPSEITNGIGYYDRGTGSTRLQRQDQYYLCPAFRLLTSRQFNRLVPVTRVTGCPRCQTDCQVELTRLPRPFGSGFLLTTWKNLGRGVAAPRDSWTSHDVLVATPPRHPLALGRIREQFDTAADGTLAARPGITASNLHQIHSVAREVERNGNGVALTHIPDKVTGLIRGFVPVDQDGFPAGS</sequence>
<dbReference type="AlphaFoldDB" id="A0AAN9YQV6"/>
<proteinExistence type="predicted"/>
<evidence type="ECO:0000313" key="1">
    <source>
        <dbReference type="EMBL" id="KAK7751232.1"/>
    </source>
</evidence>